<organism evidence="1">
    <name type="scientific">Anguilla anguilla</name>
    <name type="common">European freshwater eel</name>
    <name type="synonym">Muraena anguilla</name>
    <dbReference type="NCBI Taxonomy" id="7936"/>
    <lineage>
        <taxon>Eukaryota</taxon>
        <taxon>Metazoa</taxon>
        <taxon>Chordata</taxon>
        <taxon>Craniata</taxon>
        <taxon>Vertebrata</taxon>
        <taxon>Euteleostomi</taxon>
        <taxon>Actinopterygii</taxon>
        <taxon>Neopterygii</taxon>
        <taxon>Teleostei</taxon>
        <taxon>Anguilliformes</taxon>
        <taxon>Anguillidae</taxon>
        <taxon>Anguilla</taxon>
    </lineage>
</organism>
<reference evidence="1" key="2">
    <citation type="journal article" date="2015" name="Fish Shellfish Immunol.">
        <title>Early steps in the European eel (Anguilla anguilla)-Vibrio vulnificus interaction in the gills: Role of the RtxA13 toxin.</title>
        <authorList>
            <person name="Callol A."/>
            <person name="Pajuelo D."/>
            <person name="Ebbesson L."/>
            <person name="Teles M."/>
            <person name="MacKenzie S."/>
            <person name="Amaro C."/>
        </authorList>
    </citation>
    <scope>NUCLEOTIDE SEQUENCE</scope>
</reference>
<sequence length="14" mass="1626">MLCKDMSVCRMPVL</sequence>
<accession>A0A0E9VWD0</accession>
<reference evidence="1" key="1">
    <citation type="submission" date="2014-11" db="EMBL/GenBank/DDBJ databases">
        <authorList>
            <person name="Amaro Gonzalez C."/>
        </authorList>
    </citation>
    <scope>NUCLEOTIDE SEQUENCE</scope>
</reference>
<name>A0A0E9VWD0_ANGAN</name>
<dbReference type="EMBL" id="GBXM01027009">
    <property type="protein sequence ID" value="JAH81568.1"/>
    <property type="molecule type" value="Transcribed_RNA"/>
</dbReference>
<proteinExistence type="predicted"/>
<evidence type="ECO:0000313" key="1">
    <source>
        <dbReference type="EMBL" id="JAH81568.1"/>
    </source>
</evidence>
<protein>
    <submittedName>
        <fullName evidence="1">Uncharacterized protein</fullName>
    </submittedName>
</protein>